<evidence type="ECO:0000259" key="1">
    <source>
        <dbReference type="Pfam" id="PF24254"/>
    </source>
</evidence>
<proteinExistence type="predicted"/>
<dbReference type="Proteomes" id="UP000522688">
    <property type="component" value="Unassembled WGS sequence"/>
</dbReference>
<dbReference type="OrthoDB" id="3539048at2"/>
<organism evidence="3 5">
    <name type="scientific">Frigoribacterium faeni</name>
    <dbReference type="NCBI Taxonomy" id="145483"/>
    <lineage>
        <taxon>Bacteria</taxon>
        <taxon>Bacillati</taxon>
        <taxon>Actinomycetota</taxon>
        <taxon>Actinomycetes</taxon>
        <taxon>Micrococcales</taxon>
        <taxon>Microbacteriaceae</taxon>
        <taxon>Frigoribacterium</taxon>
    </lineage>
</organism>
<reference evidence="3 5" key="2">
    <citation type="submission" date="2020-07" db="EMBL/GenBank/DDBJ databases">
        <title>Sequencing the genomes of 1000 actinobacteria strains.</title>
        <authorList>
            <person name="Klenk H.-P."/>
        </authorList>
    </citation>
    <scope>NUCLEOTIDE SEQUENCE [LARGE SCALE GENOMIC DNA]</scope>
    <source>
        <strain evidence="3 5">DSM 10309</strain>
    </source>
</reference>
<dbReference type="InterPro" id="IPR055878">
    <property type="entry name" value="DUF7455"/>
</dbReference>
<evidence type="ECO:0000313" key="5">
    <source>
        <dbReference type="Proteomes" id="UP000522688"/>
    </source>
</evidence>
<gene>
    <name evidence="3" type="ORF">FB463_001007</name>
    <name evidence="2" type="ORF">FFA01_07180</name>
</gene>
<keyword evidence="4" id="KW-1185">Reference proteome</keyword>
<evidence type="ECO:0000313" key="4">
    <source>
        <dbReference type="Proteomes" id="UP000321154"/>
    </source>
</evidence>
<name>A0A7W3JHA2_9MICO</name>
<comment type="caution">
    <text evidence="3">The sequence shown here is derived from an EMBL/GenBank/DDBJ whole genome shotgun (WGS) entry which is preliminary data.</text>
</comment>
<feature type="domain" description="DUF7455" evidence="1">
    <location>
        <begin position="20"/>
        <end position="72"/>
    </location>
</feature>
<dbReference type="RefSeq" id="WP_146853085.1">
    <property type="nucleotide sequence ID" value="NZ_BAAAHR010000002.1"/>
</dbReference>
<dbReference type="AlphaFoldDB" id="A0A7W3JHA2"/>
<dbReference type="Pfam" id="PF24254">
    <property type="entry name" value="DUF7455"/>
    <property type="match status" value="1"/>
</dbReference>
<dbReference type="Proteomes" id="UP000321154">
    <property type="component" value="Unassembled WGS sequence"/>
</dbReference>
<protein>
    <recommendedName>
        <fullName evidence="1">DUF7455 domain-containing protein</fullName>
    </recommendedName>
</protein>
<reference evidence="2 4" key="1">
    <citation type="submission" date="2019-07" db="EMBL/GenBank/DDBJ databases">
        <title>Whole genome shotgun sequence of Frigoribacterium faeni NBRC 103066.</title>
        <authorList>
            <person name="Hosoyama A."/>
            <person name="Uohara A."/>
            <person name="Ohji S."/>
            <person name="Ichikawa N."/>
        </authorList>
    </citation>
    <scope>NUCLEOTIDE SEQUENCE [LARGE SCALE GENOMIC DNA]</scope>
    <source>
        <strain evidence="2 4">NBRC 103066</strain>
    </source>
</reference>
<sequence length="75" mass="8247">MTQMATDQTAVDELGSRYQLSAADRCDSCGAQAYIRATLATGELFFCAHHGAKLKDKLQPTAIEWLDESSKLTEH</sequence>
<dbReference type="EMBL" id="BJUV01000005">
    <property type="protein sequence ID" value="GEK82409.1"/>
    <property type="molecule type" value="Genomic_DNA"/>
</dbReference>
<evidence type="ECO:0000313" key="2">
    <source>
        <dbReference type="EMBL" id="GEK82409.1"/>
    </source>
</evidence>
<dbReference type="EMBL" id="JACGWW010000001">
    <property type="protein sequence ID" value="MBA8812783.1"/>
    <property type="molecule type" value="Genomic_DNA"/>
</dbReference>
<evidence type="ECO:0000313" key="3">
    <source>
        <dbReference type="EMBL" id="MBA8812783.1"/>
    </source>
</evidence>
<accession>A0A7W3JHA2</accession>